<dbReference type="InterPro" id="IPR011641">
    <property type="entry name" value="Tyr-kin_ephrin_A/B_rcpt-like"/>
</dbReference>
<evidence type="ECO:0000256" key="1">
    <source>
        <dbReference type="SAM" id="MobiDB-lite"/>
    </source>
</evidence>
<comment type="caution">
    <text evidence="4">The sequence shown here is derived from an EMBL/GenBank/DDBJ whole genome shotgun (WGS) entry which is preliminary data.</text>
</comment>
<feature type="chain" id="PRO_5014124882" evidence="2">
    <location>
        <begin position="24"/>
        <end position="1346"/>
    </location>
</feature>
<proteinExistence type="predicted"/>
<dbReference type="SUPFAM" id="SSF57184">
    <property type="entry name" value="Growth factor receptor domain"/>
    <property type="match status" value="1"/>
</dbReference>
<sequence>MRTFWASLAQAAALMLLLWPAESYTSPSWAGDSPVEERDPEVPEFDLTVPEIETPPSNYKPIKFFYPDTLLGTLMRDYCNRNIIAGYQFACDPESKKCRCYSTKQVAPDSILWQDQDKLKFKHTLLGVPYKLRSQLMKYNILSMRNLNRRQNLKYINFNFEADDGTDVPESKVLEILEAYKSAPMRGQTNTKVRDVLDAYMHDPVCTLRSSVYYVKGTPPPKSHEGAKAYDLFYQQMDAMKFAAKTYDQRGHSDEGVSKGQGPKAPSFLGLMARERYNGNLRRRKAGRPRNQENQTIMEDNYAIDIGAISNVPENDTANAELYKRYARGEEDSPQPDEVGKGRRSRASTVNPDGHTDRQYDRIDRCSLYNVLKERHGIELGTMECGSRVSSRCDRTPDGLFCHPFVQTRFYAPLKQEFYLTIEHFTFSAAFGVYLGPEKVLCGSQMSIENGLHYMYNPETSGLPILEEYTVENQRFFRVGPFSAVDKPGKYKICGCASNHGVDDVKTCLHFSEYTRVMGQVVFAKGSEEPTVSTIELGSSKKFSFRDTIALLVDTESNFVNCQTLFDAYHVNWFMPALQKLPNYGRYIRVFEADDKDSIEIDFPKVGKYRLCLINKSTMDVVEHNDSFVVKGIRDNASAVIYRNASGQLTGSSLIFEHYDYEHLTAESFFLADSETDCSAKTVGRWSGALHPYYIYKIDPSMLRWVVRDLQIDLGESAPRLAYAICVEYPDSPKAVRIGSARVQNHFDLDERFLINTSYHMKSAPDYIYNYQLGRNSEFIFTLLTSLSFSDNVQYKDFRETFYANDDYFYGILGNSRSLMLHCRVYSERDTIMLWLMADEDPTLYPLFTVLYLRPRAVAIGKSGDKLYMYILNDTKLSKVLLTDLYRPITFDKLVRTVSHNGNIRYMEVIHLSKKSVILAINVLESCVIVYDDDLVERSRFCNSGTVQFLTPGGISCVKDTNAEGYTSCFVASSISNELLHLSFCHQGYAIKILSRYKSGTVVDDLDPKMGSIVSLFATTYEHDKKKDVGIFALREDGEHGGLYRTVTGSDSISFVSPLTNVGDGAFMRAIYPVFNSDTNRSAMVLCEVYPKEAIDSSVEIDKMFERTKDDGSSSFRLTWAPYDELTHVPELIYKVDPYMTIGKTYEFTPVLGPGSDRFPQVAEWSLDTTQIVDKTTFGEVVKISDTGTLTFKSKRPYSARFDVVRRLLWSTSTATIEIDFLCPDGTYFNGKACVECPMGTYNAAKYIQEDRSLIASCKSCPRFETTASLGASSVDDCHCIYGYAASGESSGGMRCQPCSGATYKSMFELLLDDGRQCILGGCILPLLPRVLPKSQQEFGWWLSTV</sequence>
<dbReference type="VEuPathDB" id="PiroplasmaDB:BOVATA_040690"/>
<dbReference type="Gene3D" id="2.10.50.10">
    <property type="entry name" value="Tumor Necrosis Factor Receptor, subunit A, domain 2"/>
    <property type="match status" value="1"/>
</dbReference>
<evidence type="ECO:0000259" key="3">
    <source>
        <dbReference type="Pfam" id="PF07699"/>
    </source>
</evidence>
<dbReference type="SMART" id="SM01411">
    <property type="entry name" value="Ephrin_rec_like"/>
    <property type="match status" value="1"/>
</dbReference>
<dbReference type="RefSeq" id="XP_028868819.1">
    <property type="nucleotide sequence ID" value="XM_029012986.1"/>
</dbReference>
<feature type="domain" description="Tyrosine-protein kinase ephrin type A/B receptor-like" evidence="3">
    <location>
        <begin position="1226"/>
        <end position="1278"/>
    </location>
</feature>
<keyword evidence="5" id="KW-1185">Reference proteome</keyword>
<name>A0A2H6KHV5_9APIC</name>
<dbReference type="InterPro" id="IPR009030">
    <property type="entry name" value="Growth_fac_rcpt_cys_sf"/>
</dbReference>
<accession>A0A2H6KHV5</accession>
<feature type="region of interest" description="Disordered" evidence="1">
    <location>
        <begin position="326"/>
        <end position="358"/>
    </location>
</feature>
<evidence type="ECO:0000313" key="4">
    <source>
        <dbReference type="EMBL" id="GBE62576.1"/>
    </source>
</evidence>
<keyword evidence="2" id="KW-0732">Signal</keyword>
<evidence type="ECO:0000256" key="2">
    <source>
        <dbReference type="SAM" id="SignalP"/>
    </source>
</evidence>
<dbReference type="Proteomes" id="UP000236319">
    <property type="component" value="Unassembled WGS sequence"/>
</dbReference>
<dbReference type="GeneID" id="39876346"/>
<dbReference type="OrthoDB" id="10035969at2759"/>
<dbReference type="Pfam" id="PF07699">
    <property type="entry name" value="Ephrin_rec_like"/>
    <property type="match status" value="1"/>
</dbReference>
<protein>
    <submittedName>
        <fullName evidence="4">Kringle domain-containing protein</fullName>
    </submittedName>
</protein>
<feature type="region of interest" description="Disordered" evidence="1">
    <location>
        <begin position="279"/>
        <end position="298"/>
    </location>
</feature>
<reference evidence="4 5" key="1">
    <citation type="journal article" date="2017" name="BMC Genomics">
        <title>Whole-genome assembly of Babesia ovata and comparative genomics between closely related pathogens.</title>
        <authorList>
            <person name="Yamagishi J."/>
            <person name="Asada M."/>
            <person name="Hakimi H."/>
            <person name="Tanaka T.Q."/>
            <person name="Sugimoto C."/>
            <person name="Kawazu S."/>
        </authorList>
    </citation>
    <scope>NUCLEOTIDE SEQUENCE [LARGE SCALE GENOMIC DNA]</scope>
    <source>
        <strain evidence="4 5">Miyake</strain>
    </source>
</reference>
<feature type="signal peptide" evidence="2">
    <location>
        <begin position="1"/>
        <end position="23"/>
    </location>
</feature>
<organism evidence="4 5">
    <name type="scientific">Babesia ovata</name>
    <dbReference type="NCBI Taxonomy" id="189622"/>
    <lineage>
        <taxon>Eukaryota</taxon>
        <taxon>Sar</taxon>
        <taxon>Alveolata</taxon>
        <taxon>Apicomplexa</taxon>
        <taxon>Aconoidasida</taxon>
        <taxon>Piroplasmida</taxon>
        <taxon>Babesiidae</taxon>
        <taxon>Babesia</taxon>
    </lineage>
</organism>
<dbReference type="EMBL" id="BDSA01000005">
    <property type="protein sequence ID" value="GBE62576.1"/>
    <property type="molecule type" value="Genomic_DNA"/>
</dbReference>
<gene>
    <name evidence="4" type="ORF">BOVATA_040690</name>
</gene>
<evidence type="ECO:0000313" key="5">
    <source>
        <dbReference type="Proteomes" id="UP000236319"/>
    </source>
</evidence>